<dbReference type="CDD" id="cd00155">
    <property type="entry name" value="RasGEF"/>
    <property type="match status" value="1"/>
</dbReference>
<proteinExistence type="predicted"/>
<dbReference type="InterPro" id="IPR008937">
    <property type="entry name" value="Ras-like_GEF"/>
</dbReference>
<dbReference type="KEGG" id="gfs:119636500"/>
<dbReference type="PROSITE" id="PS50009">
    <property type="entry name" value="RASGEF_CAT"/>
    <property type="match status" value="1"/>
</dbReference>
<dbReference type="GO" id="GO:0007265">
    <property type="term" value="P:Ras protein signal transduction"/>
    <property type="evidence" value="ECO:0007669"/>
    <property type="project" value="TreeGrafter"/>
</dbReference>
<dbReference type="PANTHER" id="PTHR23113:SF368">
    <property type="entry name" value="CELL DIVISION CONTROL PROTEIN 25"/>
    <property type="match status" value="1"/>
</dbReference>
<dbReference type="RefSeq" id="XP_037887797.1">
    <property type="nucleotide sequence ID" value="XM_038031869.1"/>
</dbReference>
<dbReference type="SMART" id="SM00233">
    <property type="entry name" value="PH"/>
    <property type="match status" value="1"/>
</dbReference>
<dbReference type="AlphaFoldDB" id="A0A9C5YXR2"/>
<feature type="domain" description="Ras-GEF" evidence="5">
    <location>
        <begin position="272"/>
        <end position="508"/>
    </location>
</feature>
<evidence type="ECO:0000259" key="4">
    <source>
        <dbReference type="PROSITE" id="PS50003"/>
    </source>
</evidence>
<evidence type="ECO:0000256" key="3">
    <source>
        <dbReference type="SAM" id="MobiDB-lite"/>
    </source>
</evidence>
<feature type="compositionally biased region" description="Polar residues" evidence="3">
    <location>
        <begin position="28"/>
        <end position="55"/>
    </location>
</feature>
<dbReference type="CDD" id="cd13310">
    <property type="entry name" value="PH_RalGPS1_2"/>
    <property type="match status" value="1"/>
</dbReference>
<dbReference type="InterPro" id="IPR001849">
    <property type="entry name" value="PH_domain"/>
</dbReference>
<accession>A0A9C5YXR2</accession>
<keyword evidence="1 2" id="KW-0344">Guanine-nucleotide releasing factor</keyword>
<sequence>MMRYSEIARELSADNLRFVELTDTDYSLQHGTRDSSPISDASNGSGPFVSQSPAINSVCRRHRHQSQQQQCQSTRNSYLGRRRSKRHTLGYDDVNNENCNNDDDDDDDDDDNGIDNYEVDSHGKSLNDDNLSLSGHKSNFSALCASLRNSRRFSSTASNVINDRVADGAANNGAATIAYVRQHKDDNNSTQSCNYLDDSESTGAQCSSKSLNIKSSRRKNSIGCLTAFSSSPDSPGNYYGVNSKSHSLPGHSSNKSSGDTLDSTILNALRVPADELANQLTLLDFNIFASIQPDELTSCAWTKKDKHTVTPNIVAFTKRFNHTSFWTVQEILSGEQAKQRAEILAHFIKVAKKLHELNNLHSLFAIISGMQSASIYRLKKTWSCLAKKDKHSYERLSDIFSDQNNWENLRSYLESLRLPCIPYLGLFLTDLIFIDLAFPHKGGLEPDQRRNRMNNILRVIANYQQSNYCYIQVKATTQKYLNSIRYIEELQNIFEEEQYKKSLKLEPASPMVPSSSSCSSKESCNVEMITPALACLNLSPAKTIGSVRVSSASAANKFIPGHRKCRSLGTKFRSSSLPRNYSHKSHCFALIMFTSSGIILNTTATHKRCACCRCCIFGKANVNDTSSNAITPDPNQSLLSHQPSRHLLDDSVLETNAIVADANVSLNLNDNVDTTLSCHLWENEALNLLNTQTNGLQGCVRRKTVQKEGRKPAVASWQRYWLQIWANSLVYFPPKSFKGSERNDFKREPCKVCPLDGWYAQIVNNPKHKNTFELYNRAWGTTYKFRTDSPQTTQLWISTICQLAVHKHKPKLQPINLMSFE</sequence>
<dbReference type="SUPFAM" id="SSF48366">
    <property type="entry name" value="Ras GEF"/>
    <property type="match status" value="1"/>
</dbReference>
<organism evidence="6 9">
    <name type="scientific">Glossina fuscipes</name>
    <dbReference type="NCBI Taxonomy" id="7396"/>
    <lineage>
        <taxon>Eukaryota</taxon>
        <taxon>Metazoa</taxon>
        <taxon>Ecdysozoa</taxon>
        <taxon>Arthropoda</taxon>
        <taxon>Hexapoda</taxon>
        <taxon>Insecta</taxon>
        <taxon>Pterygota</taxon>
        <taxon>Neoptera</taxon>
        <taxon>Endopterygota</taxon>
        <taxon>Diptera</taxon>
        <taxon>Brachycera</taxon>
        <taxon>Muscomorpha</taxon>
        <taxon>Hippoboscoidea</taxon>
        <taxon>Glossinidae</taxon>
        <taxon>Glossina</taxon>
    </lineage>
</organism>
<dbReference type="RefSeq" id="XP_037887796.1">
    <property type="nucleotide sequence ID" value="XM_038031868.1"/>
</dbReference>
<name>A0A9C5YXR2_9MUSC</name>
<reference evidence="7 8" key="1">
    <citation type="submission" date="2025-04" db="UniProtKB">
        <authorList>
            <consortium name="RefSeq"/>
        </authorList>
    </citation>
    <scope>IDENTIFICATION</scope>
    <source>
        <tissue evidence="7 8">Whole body pupa</tissue>
    </source>
</reference>
<protein>
    <submittedName>
        <fullName evidence="7 8">Ras-specific guanine nucleotide-releasing factor RalGPS2 isoform X1</fullName>
    </submittedName>
</protein>
<feature type="region of interest" description="Disordered" evidence="3">
    <location>
        <begin position="28"/>
        <end position="128"/>
    </location>
</feature>
<feature type="region of interest" description="Disordered" evidence="3">
    <location>
        <begin position="239"/>
        <end position="259"/>
    </location>
</feature>
<dbReference type="PANTHER" id="PTHR23113">
    <property type="entry name" value="GUANINE NUCLEOTIDE EXCHANGE FACTOR"/>
    <property type="match status" value="1"/>
</dbReference>
<dbReference type="Pfam" id="PF00617">
    <property type="entry name" value="RasGEF"/>
    <property type="match status" value="1"/>
</dbReference>
<dbReference type="Proteomes" id="UP000092443">
    <property type="component" value="Unplaced"/>
</dbReference>
<dbReference type="Gene3D" id="1.10.840.10">
    <property type="entry name" value="Ras guanine-nucleotide exchange factors catalytic domain"/>
    <property type="match status" value="1"/>
</dbReference>
<dbReference type="SMART" id="SM00147">
    <property type="entry name" value="RasGEF"/>
    <property type="match status" value="1"/>
</dbReference>
<dbReference type="InterPro" id="IPR001895">
    <property type="entry name" value="RASGEF_cat_dom"/>
</dbReference>
<evidence type="ECO:0000259" key="5">
    <source>
        <dbReference type="PROSITE" id="PS50009"/>
    </source>
</evidence>
<keyword evidence="6" id="KW-1185">Reference proteome</keyword>
<dbReference type="GO" id="GO:0005085">
    <property type="term" value="F:guanyl-nucleotide exchange factor activity"/>
    <property type="evidence" value="ECO:0007669"/>
    <property type="project" value="UniProtKB-KW"/>
</dbReference>
<dbReference type="GeneID" id="119636500"/>
<dbReference type="RefSeq" id="XP_037887798.1">
    <property type="nucleotide sequence ID" value="XM_038031870.1"/>
</dbReference>
<evidence type="ECO:0000256" key="1">
    <source>
        <dbReference type="ARBA" id="ARBA00022658"/>
    </source>
</evidence>
<feature type="compositionally biased region" description="Acidic residues" evidence="3">
    <location>
        <begin position="100"/>
        <end position="113"/>
    </location>
</feature>
<evidence type="ECO:0000256" key="2">
    <source>
        <dbReference type="PROSITE-ProRule" id="PRU00168"/>
    </source>
</evidence>
<evidence type="ECO:0000313" key="7">
    <source>
        <dbReference type="RefSeq" id="XP_037887796.1"/>
    </source>
</evidence>
<dbReference type="GO" id="GO:0005886">
    <property type="term" value="C:plasma membrane"/>
    <property type="evidence" value="ECO:0007669"/>
    <property type="project" value="TreeGrafter"/>
</dbReference>
<evidence type="ECO:0000313" key="8">
    <source>
        <dbReference type="RefSeq" id="XP_037887797.1"/>
    </source>
</evidence>
<gene>
    <name evidence="7 8 9" type="primary">LOC119636500</name>
</gene>
<feature type="domain" description="PH" evidence="4">
    <location>
        <begin position="704"/>
        <end position="805"/>
    </location>
</feature>
<dbReference type="Gene3D" id="2.30.29.30">
    <property type="entry name" value="Pleckstrin-homology domain (PH domain)/Phosphotyrosine-binding domain (PTB)"/>
    <property type="match status" value="1"/>
</dbReference>
<dbReference type="InterPro" id="IPR011993">
    <property type="entry name" value="PH-like_dom_sf"/>
</dbReference>
<evidence type="ECO:0000313" key="9">
    <source>
        <dbReference type="RefSeq" id="XP_037887798.1"/>
    </source>
</evidence>
<dbReference type="PROSITE" id="PS50003">
    <property type="entry name" value="PH_DOMAIN"/>
    <property type="match status" value="1"/>
</dbReference>
<dbReference type="SUPFAM" id="SSF50729">
    <property type="entry name" value="PH domain-like"/>
    <property type="match status" value="1"/>
</dbReference>
<dbReference type="InterPro" id="IPR023578">
    <property type="entry name" value="Ras_GEF_dom_sf"/>
</dbReference>
<dbReference type="Pfam" id="PF00169">
    <property type="entry name" value="PH"/>
    <property type="match status" value="1"/>
</dbReference>
<dbReference type="InterPro" id="IPR036964">
    <property type="entry name" value="RASGEF_cat_dom_sf"/>
</dbReference>
<evidence type="ECO:0000313" key="6">
    <source>
        <dbReference type="Proteomes" id="UP000092443"/>
    </source>
</evidence>